<evidence type="ECO:0000256" key="23">
    <source>
        <dbReference type="ARBA" id="ARBA00034099"/>
    </source>
</evidence>
<organism evidence="29 30">
    <name type="scientific">Saguinus oedipus</name>
    <name type="common">Cotton-top tamarin</name>
    <name type="synonym">Oedipomidas oedipus</name>
    <dbReference type="NCBI Taxonomy" id="9490"/>
    <lineage>
        <taxon>Eukaryota</taxon>
        <taxon>Metazoa</taxon>
        <taxon>Chordata</taxon>
        <taxon>Craniata</taxon>
        <taxon>Vertebrata</taxon>
        <taxon>Euteleostomi</taxon>
        <taxon>Mammalia</taxon>
        <taxon>Eutheria</taxon>
        <taxon>Euarchontoglires</taxon>
        <taxon>Primates</taxon>
        <taxon>Haplorrhini</taxon>
        <taxon>Platyrrhini</taxon>
        <taxon>Cebidae</taxon>
        <taxon>Callitrichinae</taxon>
        <taxon>Saguinus</taxon>
    </lineage>
</organism>
<feature type="region of interest" description="Disordered" evidence="27">
    <location>
        <begin position="522"/>
        <end position="545"/>
    </location>
</feature>
<comment type="catalytic activity">
    <reaction evidence="25">
        <text>Na(+)(in) = Na(+)(out)</text>
        <dbReference type="Rhea" id="RHEA:34963"/>
        <dbReference type="ChEBI" id="CHEBI:29101"/>
    </reaction>
</comment>
<keyword evidence="18" id="KW-0675">Receptor</keyword>
<feature type="transmembrane region" description="Helical" evidence="26">
    <location>
        <begin position="2190"/>
        <end position="2209"/>
    </location>
</feature>
<dbReference type="Gene3D" id="3.30.1610.10">
    <property type="entry name" value="Peptidase S59, nucleoporin"/>
    <property type="match status" value="1"/>
</dbReference>
<evidence type="ECO:0000256" key="12">
    <source>
        <dbReference type="ARBA" id="ARBA00023010"/>
    </source>
</evidence>
<keyword evidence="5 26" id="KW-0813">Transport</keyword>
<feature type="region of interest" description="Disordered" evidence="27">
    <location>
        <begin position="2274"/>
        <end position="2301"/>
    </location>
</feature>
<reference evidence="29 30" key="1">
    <citation type="submission" date="2023-05" db="EMBL/GenBank/DDBJ databases">
        <title>B98-5 Cell Line De Novo Hybrid Assembly: An Optical Mapping Approach.</title>
        <authorList>
            <person name="Kananen K."/>
            <person name="Auerbach J.A."/>
            <person name="Kautto E."/>
            <person name="Blachly J.S."/>
        </authorList>
    </citation>
    <scope>NUCLEOTIDE SEQUENCE [LARGE SCALE GENOMIC DNA]</scope>
    <source>
        <strain evidence="29">B95-8</strain>
        <tissue evidence="29">Cell line</tissue>
    </source>
</reference>
<evidence type="ECO:0000256" key="22">
    <source>
        <dbReference type="ARBA" id="ARBA00023303"/>
    </source>
</evidence>
<evidence type="ECO:0000256" key="6">
    <source>
        <dbReference type="ARBA" id="ARBA00022475"/>
    </source>
</evidence>
<dbReference type="Pfam" id="PF12110">
    <property type="entry name" value="Nup96"/>
    <property type="match status" value="1"/>
</dbReference>
<dbReference type="PRINTS" id="PR00252">
    <property type="entry name" value="NRIONCHANNEL"/>
</dbReference>
<dbReference type="Pfam" id="PF21240">
    <property type="entry name" value="Nup98_GLEBS"/>
    <property type="match status" value="1"/>
</dbReference>
<comment type="subcellular location">
    <subcellularLocation>
        <location evidence="2">Nucleus membrane</location>
        <topology evidence="2">Peripheral membrane protein</topology>
        <orientation evidence="2">Nucleoplasmic side</orientation>
    </subcellularLocation>
    <subcellularLocation>
        <location evidence="1">Nucleus</location>
        <location evidence="1">Nuclear pore complex</location>
    </subcellularLocation>
    <subcellularLocation>
        <location evidence="23">Synaptic cell membrane</location>
        <topology evidence="23">Multi-pass membrane protein</topology>
    </subcellularLocation>
</comment>
<keyword evidence="8" id="KW-0068">Autocatalytic cleavage</keyword>
<comment type="caution">
    <text evidence="29">The sequence shown here is derived from an EMBL/GenBank/DDBJ whole genome shotgun (WGS) entry which is preliminary data.</text>
</comment>
<dbReference type="PROSITE" id="PS51434">
    <property type="entry name" value="NUP_C"/>
    <property type="match status" value="1"/>
</dbReference>
<evidence type="ECO:0000256" key="2">
    <source>
        <dbReference type="ARBA" id="ARBA00004620"/>
    </source>
</evidence>
<evidence type="ECO:0000256" key="25">
    <source>
        <dbReference type="ARBA" id="ARBA00036239"/>
    </source>
</evidence>
<keyword evidence="19" id="KW-0325">Glycoprotein</keyword>
<dbReference type="InterPro" id="IPR021967">
    <property type="entry name" value="Nup98_C"/>
</dbReference>
<evidence type="ECO:0000256" key="17">
    <source>
        <dbReference type="ARBA" id="ARBA00023157"/>
    </source>
</evidence>
<dbReference type="InterPro" id="IPR006201">
    <property type="entry name" value="Neur_channel"/>
</dbReference>
<dbReference type="Gene3D" id="2.70.170.10">
    <property type="entry name" value="Neurotransmitter-gated ion-channel ligand-binding domain"/>
    <property type="match status" value="1"/>
</dbReference>
<dbReference type="InterPro" id="IPR006202">
    <property type="entry name" value="Neur_chan_lig-bd"/>
</dbReference>
<feature type="transmembrane region" description="Helical" evidence="26">
    <location>
        <begin position="2156"/>
        <end position="2178"/>
    </location>
</feature>
<proteinExistence type="inferred from homology"/>
<dbReference type="Pfam" id="PF02931">
    <property type="entry name" value="Neur_chan_LBD"/>
    <property type="match status" value="1"/>
</dbReference>
<feature type="transmembrane region" description="Helical" evidence="26">
    <location>
        <begin position="2221"/>
        <end position="2240"/>
    </location>
</feature>
<keyword evidence="11 26" id="KW-1133">Transmembrane helix</keyword>
<sequence>MFNKSFGTPFGGGTGGFGTTSTFGQNTGFGTTSGGAFGTSAFGSSNNTGGLFGNSQTKPGGLFGTNSFSQPATSTSTGFGFGTSTGTSNSLFGTASTGTSLFSSQNNAFAQNKPTGFGNFGTSTSSGGLFGTTNTTSNPFGSTSGSLFGPSSFTAAPTGTTIKFNPPTGTDTMVKAGVSTNISTKHQCITAMKEYESKSLEELRLEDYQANRKGPQNQVGAGTTTGLFGSSPATSSATGLFSSSTTNSGFAYGQNKTAFGTSTTGFGTNPGGLFGQQNQQTTSLFSKPFGQATTTQNTGFSFGNTSTLGQPSTNTMGLFGVTQASQPGGLFGTATNTSTGTAFGTGTGLFGQTNTGFGAVGSTLFGNNKLTTFGSSTTSTPSFGTTSGGLFGNKPTLTLGTNTNTSNFGTYKKAEEIESFGTNTSGNSIFGSKPAPGTLGTGLGAGFGTALGAGQASLFGNSQPKIGGPLGTGAFGAPGFNTTTATLGFGAPQVPVALTDPNASAAQQAVLQQHINSLTYSPFGDSPLFRNPMSDPKKKEERLKPTNPAAQKALTTPTHYKLTPRPATRVRPKALQTTGTAKSHLFDGLDDDEPSLANGAFMPKSIAQRKSIKKLVLKNLNNSSLFSPVNRDSENLASPSEYPENGERFSFLSKPVDENHQQDGDEDSLVSRFYTNPIAKPIPQTPESAGNKQNSSSVDDTIVALNMRAALRNGLEGSSEETSFHDESLQDDREEIENNSYHMHPAGIVLTKVGYYTIPSMDDLAKITNEKGECIVSDFTIGRKGYGSIYFEGDVNLTNLNLDDIVHIRRKEVVVYVDDNKKPPVGEGLNRSGTLPDLKAEVTLDGVWPTDKTSRCLIKSPDRLADINYEGRLEAVSRKQGAQFKEYRPETGSWVFKVSHFSKYGLQDSDEEEEEHPSKTSTKKLKTAPLPPAGQTAPFQMALNGKPAPPPQKTVKSVQVSSGYKTVLGETVTLCKPGNSQSPEVEQLGRVVELDSDMVDITQEPVLDTMLEESMSEDQEPVSASTHIASSLGINPHVLQIMKASLLTEEEDVDMALDQRFSRLPSKADTSQEICSPRLPISASHSSKTRSLVGGLLQSKFTSGAFLSPSASVQECRTPRTASLINIPSTSSWSVPPPLASVFTMPSPAPEVPLKTVGTRRQLGLVPLEKSVTYGKGKLLMDMALFMGRSFRVGWGPNWTLANSGEQLNGSHELENHQIADSMEYGFLPNPVAVKSLTESPFKVHLEKLSLRQRKPDEDMKLYQTPLELKLKHSTVHVDELCPLVVPNPGVAVIHDYADWVKEASGDLPEAEIVKHWSLTWTLCEALWGHLKELDSQLDEPNKYIQILERRRAFSRWLSHTATPQIEEEVSLTQKNSPVEAVFSYLTGKRISEACSLAQQSALLQKAVTSVKSSLLKARRNKNNVRDHRLALLLSQFVGSQSIRELLTMQLVDWHQLQADRFIQDERLRIFALLAGKPVWHLSERKQINVCSQLDWKRSLAIHLWYLLPPTASISRALNMYEEAFQNTSDSDRYACSPLPSYLEGSGSVIAEEQNSQTPLRDVCFHLLKLYSDRYYDLNQLLEPRSITADPLDYRLSWHLWEVLRALNYTHLSEQCEGVLQASYAGQLESEGLWEWAIFVLLHIDNSCIREKAVRELLTRHCQLLETPESWAKETFLTQKLCVPAEWIHEAKAVRAHMESDKHLEALYLFKAGHWNRCHKLIIRHLASDAIINEKYDYLKGFLEDLAPPERSSLIQDWETSGLVYLDYIRVIDMLHRIQQSKAVYTVLPSSCVDCSGYDLEQLHIKVISLCSRIEQIQCYNAKDRLAQSDMAKRVANLLRVVLSLHHAPDTNSDSTPDPQRVPLRLLAPHIGRLPMPEDYAMDELRSLTQSYLRELAVGSLSGQEASHPETCPTSYCGRAMGLRSHHLSLGLLLLFLLPPECLGAEGRLALKLFRDLFTNYTSALRPVADTDQTLNVTLEVTLSQIIDMDERNQVLTLYLWIRQEWTDAYLRWDPNAYGGLDAIRIPSSLVWRPDIVLYNKADAQPPGSASTNVVLRHNGAVRWDAPAITRSSCRVDVAAFPFDAQRCGLTFGSWTHGGHQLDVRPRGAAASLADFVENVEWRVLGMPARRRVLTYGCCSEPYPDVTFTLLLRRRAAAYVCNLLLPCVLISLLAPLAFHLPADSGEKVSLGVTVLLALTVFQLLLAESMPPAESVPLIGKYYMATMTMVTFSTALTILIMNLHYCGPSARPVPAWARALLLGHLARGLCVRERGEPCGQSRPPESSPIPEPPEGRAGHPEGPCHEPRCLCHQEALLRHVATIANTFHSHRAAQRCHEDWKRLARVMDRFFLGIFFSMALVMSLLVLVQAL</sequence>
<feature type="region of interest" description="Disordered" evidence="27">
    <location>
        <begin position="678"/>
        <end position="697"/>
    </location>
</feature>
<evidence type="ECO:0000256" key="21">
    <source>
        <dbReference type="ARBA" id="ARBA00023286"/>
    </source>
</evidence>
<comment type="similarity">
    <text evidence="26">Belongs to the ligand-gated ion channel (TC 1.A.9) family.</text>
</comment>
<keyword evidence="7 26" id="KW-0812">Transmembrane</keyword>
<evidence type="ECO:0000256" key="9">
    <source>
        <dbReference type="ARBA" id="ARBA00022816"/>
    </source>
</evidence>
<dbReference type="SUPFAM" id="SSF63712">
    <property type="entry name" value="Nicotinic receptor ligand binding domain-like"/>
    <property type="match status" value="1"/>
</dbReference>
<evidence type="ECO:0000256" key="10">
    <source>
        <dbReference type="ARBA" id="ARBA00022927"/>
    </source>
</evidence>
<keyword evidence="20" id="KW-0539">Nucleus</keyword>
<evidence type="ECO:0000256" key="1">
    <source>
        <dbReference type="ARBA" id="ARBA00004567"/>
    </source>
</evidence>
<evidence type="ECO:0000256" key="3">
    <source>
        <dbReference type="ARBA" id="ARBA00008926"/>
    </source>
</evidence>
<protein>
    <recommendedName>
        <fullName evidence="4">Nuclear pore complex protein Nup98-Nup96</fullName>
    </recommendedName>
</protein>
<dbReference type="InterPro" id="IPR036719">
    <property type="entry name" value="Neuro-gated_channel_TM_sf"/>
</dbReference>
<dbReference type="Proteomes" id="UP001266305">
    <property type="component" value="Unassembled WGS sequence"/>
</dbReference>
<dbReference type="PANTHER" id="PTHR23198">
    <property type="entry name" value="NUCLEOPORIN"/>
    <property type="match status" value="1"/>
</dbReference>
<dbReference type="Pfam" id="PF02932">
    <property type="entry name" value="Neur_chan_memb"/>
    <property type="match status" value="1"/>
</dbReference>
<evidence type="ECO:0000256" key="24">
    <source>
        <dbReference type="ARBA" id="ARBA00034430"/>
    </source>
</evidence>
<keyword evidence="6" id="KW-1003">Cell membrane</keyword>
<dbReference type="InterPro" id="IPR037665">
    <property type="entry name" value="Nucleoporin_S59-like"/>
</dbReference>
<feature type="compositionally biased region" description="Basic and acidic residues" evidence="27">
    <location>
        <begin position="535"/>
        <end position="544"/>
    </location>
</feature>
<feature type="domain" description="Peptidase S59" evidence="28">
    <location>
        <begin position="752"/>
        <end position="901"/>
    </location>
</feature>
<evidence type="ECO:0000313" key="30">
    <source>
        <dbReference type="Proteomes" id="UP001266305"/>
    </source>
</evidence>
<dbReference type="InterPro" id="IPR018000">
    <property type="entry name" value="Neurotransmitter_ion_chnl_CS"/>
</dbReference>
<evidence type="ECO:0000259" key="28">
    <source>
        <dbReference type="PROSITE" id="PS51434"/>
    </source>
</evidence>
<feature type="region of interest" description="Disordered" evidence="27">
    <location>
        <begin position="907"/>
        <end position="937"/>
    </location>
</feature>
<evidence type="ECO:0000256" key="20">
    <source>
        <dbReference type="ARBA" id="ARBA00023242"/>
    </source>
</evidence>
<evidence type="ECO:0000256" key="11">
    <source>
        <dbReference type="ARBA" id="ARBA00022989"/>
    </source>
</evidence>
<evidence type="ECO:0000256" key="13">
    <source>
        <dbReference type="ARBA" id="ARBA00023018"/>
    </source>
</evidence>
<keyword evidence="10" id="KW-0653">Protein transport</keyword>
<name>A0ABQ9UUY2_SAGOE</name>
<keyword evidence="30" id="KW-1185">Reference proteome</keyword>
<dbReference type="Pfam" id="PF04096">
    <property type="entry name" value="Nucleoporin2"/>
    <property type="match status" value="1"/>
</dbReference>
<comment type="catalytic activity">
    <reaction evidence="24">
        <text>K(+)(in) = K(+)(out)</text>
        <dbReference type="Rhea" id="RHEA:29463"/>
        <dbReference type="ChEBI" id="CHEBI:29103"/>
    </reaction>
</comment>
<feature type="compositionally biased region" description="Polar residues" evidence="27">
    <location>
        <begin position="685"/>
        <end position="697"/>
    </location>
</feature>
<evidence type="ECO:0000256" key="15">
    <source>
        <dbReference type="ARBA" id="ARBA00023132"/>
    </source>
</evidence>
<dbReference type="InterPro" id="IPR007230">
    <property type="entry name" value="Nup98_auto-Pept-S59_dom"/>
</dbReference>
<dbReference type="SUPFAM" id="SSF90112">
    <property type="entry name" value="Neurotransmitter-gated ion-channel transmembrane pore"/>
    <property type="match status" value="1"/>
</dbReference>
<keyword evidence="21" id="KW-1071">Ligand-gated ion channel</keyword>
<evidence type="ECO:0000313" key="29">
    <source>
        <dbReference type="EMBL" id="KAK2100895.1"/>
    </source>
</evidence>
<keyword evidence="13" id="KW-0770">Synapse</keyword>
<evidence type="ECO:0000256" key="27">
    <source>
        <dbReference type="SAM" id="MobiDB-lite"/>
    </source>
</evidence>
<feature type="transmembrane region" description="Helical" evidence="26">
    <location>
        <begin position="2349"/>
        <end position="2369"/>
    </location>
</feature>
<feature type="region of interest" description="Disordered" evidence="27">
    <location>
        <begin position="624"/>
        <end position="648"/>
    </location>
</feature>
<comment type="similarity">
    <text evidence="3">Belongs to the nucleoporin GLFG family.</text>
</comment>
<evidence type="ECO:0000256" key="5">
    <source>
        <dbReference type="ARBA" id="ARBA00022448"/>
    </source>
</evidence>
<accession>A0ABQ9UUY2</accession>
<dbReference type="PANTHER" id="PTHR23198:SF6">
    <property type="entry name" value="NUCLEAR PORE COMPLEX PROTEIN NUP98-NUP96"/>
    <property type="match status" value="1"/>
</dbReference>
<dbReference type="Gene3D" id="1.10.10.2360">
    <property type="match status" value="1"/>
</dbReference>
<keyword evidence="14 26" id="KW-0406">Ion transport</keyword>
<evidence type="ECO:0000256" key="8">
    <source>
        <dbReference type="ARBA" id="ARBA00022813"/>
    </source>
</evidence>
<gene>
    <name evidence="29" type="primary">NUP98_2</name>
    <name evidence="29" type="ORF">P7K49_022243</name>
</gene>
<evidence type="ECO:0000256" key="19">
    <source>
        <dbReference type="ARBA" id="ARBA00023180"/>
    </source>
</evidence>
<dbReference type="InterPro" id="IPR038050">
    <property type="entry name" value="Neuro_actylchol_rec"/>
</dbReference>
<dbReference type="PRINTS" id="PR00254">
    <property type="entry name" value="NICOTINICR"/>
</dbReference>
<keyword evidence="12" id="KW-0811">Translocation</keyword>
<evidence type="ECO:0000256" key="7">
    <source>
        <dbReference type="ARBA" id="ARBA00022692"/>
    </source>
</evidence>
<dbReference type="NCBIfam" id="TIGR00860">
    <property type="entry name" value="LIC"/>
    <property type="match status" value="1"/>
</dbReference>
<keyword evidence="15" id="KW-0906">Nuclear pore complex</keyword>
<dbReference type="CDD" id="cd19051">
    <property type="entry name" value="LGIC_TM_cation"/>
    <property type="match status" value="1"/>
</dbReference>
<dbReference type="SUPFAM" id="SSF82215">
    <property type="entry name" value="C-terminal autoproteolytic domain of nucleoporin nup98"/>
    <property type="match status" value="1"/>
</dbReference>
<keyword evidence="17" id="KW-1015">Disulfide bond</keyword>
<keyword evidence="22 26" id="KW-0407">Ion channel</keyword>
<evidence type="ECO:0000256" key="4">
    <source>
        <dbReference type="ARBA" id="ARBA00013472"/>
    </source>
</evidence>
<evidence type="ECO:0000256" key="18">
    <source>
        <dbReference type="ARBA" id="ARBA00023170"/>
    </source>
</evidence>
<evidence type="ECO:0000256" key="16">
    <source>
        <dbReference type="ARBA" id="ARBA00023136"/>
    </source>
</evidence>
<dbReference type="Gene3D" id="1.25.40.690">
    <property type="match status" value="1"/>
</dbReference>
<keyword evidence="9" id="KW-0509">mRNA transport</keyword>
<dbReference type="InterPro" id="IPR036734">
    <property type="entry name" value="Neur_chan_lig-bd_sf"/>
</dbReference>
<dbReference type="InterPro" id="IPR002394">
    <property type="entry name" value="Nicotinic_acetylcholine_rcpt"/>
</dbReference>
<evidence type="ECO:0000256" key="14">
    <source>
        <dbReference type="ARBA" id="ARBA00023065"/>
    </source>
</evidence>
<dbReference type="EMBL" id="JASSZA010000010">
    <property type="protein sequence ID" value="KAK2100895.1"/>
    <property type="molecule type" value="Genomic_DNA"/>
</dbReference>
<dbReference type="InterPro" id="IPR006029">
    <property type="entry name" value="Neurotrans-gated_channel_TM"/>
</dbReference>
<evidence type="ECO:0000256" key="26">
    <source>
        <dbReference type="RuleBase" id="RU000687"/>
    </source>
</evidence>
<dbReference type="PROSITE" id="PS00236">
    <property type="entry name" value="NEUROTR_ION_CHANNEL"/>
    <property type="match status" value="1"/>
</dbReference>
<dbReference type="InterPro" id="IPR036903">
    <property type="entry name" value="Nup98_auto-Pept-S59_dom_sf"/>
</dbReference>
<dbReference type="Gene3D" id="1.20.58.390">
    <property type="entry name" value="Neurotransmitter-gated ion-channel transmembrane domain"/>
    <property type="match status" value="2"/>
</dbReference>
<feature type="compositionally biased region" description="Basic and acidic residues" evidence="27">
    <location>
        <begin position="2292"/>
        <end position="2301"/>
    </location>
</feature>
<keyword evidence="16 26" id="KW-0472">Membrane</keyword>